<evidence type="ECO:0000313" key="1">
    <source>
        <dbReference type="EMBL" id="KAJ0045479.1"/>
    </source>
</evidence>
<sequence length="142" mass="15880">MLPRCGVKDVVNTTTTNSGSLGLQLHHVSRYKFFSGNPKWPPEKYNLTYNFKSSANVPGSNEDISTICSRAFKTWSEVTNFTFQEVPENATANIMIRFHRGDHGNARLLDSKSLLANAAARTGGMLHYNADIKWSLKDQGRD</sequence>
<evidence type="ECO:0000313" key="2">
    <source>
        <dbReference type="Proteomes" id="UP001163603"/>
    </source>
</evidence>
<proteinExistence type="predicted"/>
<dbReference type="EMBL" id="CM047738">
    <property type="protein sequence ID" value="KAJ0045479.1"/>
    <property type="molecule type" value="Genomic_DNA"/>
</dbReference>
<accession>A0ACC0Z3G5</accession>
<name>A0ACC0Z3G5_9ROSI</name>
<reference evidence="2" key="1">
    <citation type="journal article" date="2023" name="G3 (Bethesda)">
        <title>Genome assembly and association tests identify interacting loci associated with vigor, precocity, and sex in interspecific pistachio rootstocks.</title>
        <authorList>
            <person name="Palmer W."/>
            <person name="Jacygrad E."/>
            <person name="Sagayaradj S."/>
            <person name="Cavanaugh K."/>
            <person name="Han R."/>
            <person name="Bertier L."/>
            <person name="Beede B."/>
            <person name="Kafkas S."/>
            <person name="Golino D."/>
            <person name="Preece J."/>
            <person name="Michelmore R."/>
        </authorList>
    </citation>
    <scope>NUCLEOTIDE SEQUENCE [LARGE SCALE GENOMIC DNA]</scope>
</reference>
<protein>
    <submittedName>
        <fullName evidence="1">Uncharacterized protein</fullName>
    </submittedName>
</protein>
<dbReference type="Proteomes" id="UP001163603">
    <property type="component" value="Chromosome 3"/>
</dbReference>
<comment type="caution">
    <text evidence="1">The sequence shown here is derived from an EMBL/GenBank/DDBJ whole genome shotgun (WGS) entry which is preliminary data.</text>
</comment>
<organism evidence="1 2">
    <name type="scientific">Pistacia integerrima</name>
    <dbReference type="NCBI Taxonomy" id="434235"/>
    <lineage>
        <taxon>Eukaryota</taxon>
        <taxon>Viridiplantae</taxon>
        <taxon>Streptophyta</taxon>
        <taxon>Embryophyta</taxon>
        <taxon>Tracheophyta</taxon>
        <taxon>Spermatophyta</taxon>
        <taxon>Magnoliopsida</taxon>
        <taxon>eudicotyledons</taxon>
        <taxon>Gunneridae</taxon>
        <taxon>Pentapetalae</taxon>
        <taxon>rosids</taxon>
        <taxon>malvids</taxon>
        <taxon>Sapindales</taxon>
        <taxon>Anacardiaceae</taxon>
        <taxon>Pistacia</taxon>
    </lineage>
</organism>
<keyword evidence="2" id="KW-1185">Reference proteome</keyword>
<gene>
    <name evidence="1" type="ORF">Pint_05909</name>
</gene>